<dbReference type="SUPFAM" id="SSF53633">
    <property type="entry name" value="Carbamate kinase-like"/>
    <property type="match status" value="1"/>
</dbReference>
<evidence type="ECO:0000313" key="11">
    <source>
        <dbReference type="EMBL" id="AZS13149.1"/>
    </source>
</evidence>
<dbReference type="InterPro" id="IPR003964">
    <property type="entry name" value="Carb_kinase"/>
</dbReference>
<name>A0A3Q9I5P9_9BACL</name>
<evidence type="ECO:0000256" key="6">
    <source>
        <dbReference type="ARBA" id="ARBA00022777"/>
    </source>
</evidence>
<evidence type="ECO:0000256" key="7">
    <source>
        <dbReference type="ARBA" id="ARBA00048467"/>
    </source>
</evidence>
<dbReference type="UniPathway" id="UPA00996">
    <property type="reaction ID" value="UER00366"/>
</dbReference>
<gene>
    <name evidence="11" type="primary">arcC</name>
    <name evidence="11" type="ORF">EI981_00630</name>
</gene>
<evidence type="ECO:0000256" key="3">
    <source>
        <dbReference type="ARBA" id="ARBA00013070"/>
    </source>
</evidence>
<dbReference type="InterPro" id="IPR001048">
    <property type="entry name" value="Asp/Glu/Uridylate_kinase"/>
</dbReference>
<keyword evidence="5 9" id="KW-0808">Transferase</keyword>
<protein>
    <recommendedName>
        <fullName evidence="3 8">Carbamate kinase</fullName>
    </recommendedName>
</protein>
<evidence type="ECO:0000256" key="4">
    <source>
        <dbReference type="ARBA" id="ARBA00022503"/>
    </source>
</evidence>
<organism evidence="11 12">
    <name type="scientific">Paenibacillus lutimineralis</name>
    <dbReference type="NCBI Taxonomy" id="2707005"/>
    <lineage>
        <taxon>Bacteria</taxon>
        <taxon>Bacillati</taxon>
        <taxon>Bacillota</taxon>
        <taxon>Bacilli</taxon>
        <taxon>Bacillales</taxon>
        <taxon>Paenibacillaceae</taxon>
        <taxon>Paenibacillus</taxon>
    </lineage>
</organism>
<dbReference type="InterPro" id="IPR036393">
    <property type="entry name" value="AceGlu_kinase-like_sf"/>
</dbReference>
<dbReference type="Gene3D" id="3.40.1160.10">
    <property type="entry name" value="Acetylglutamate kinase-like"/>
    <property type="match status" value="1"/>
</dbReference>
<sequence length="322" mass="34204">MSKMLIAIGGNAIIQEGQKGTIAEQKVNILTSCEPIVDMIAQGHQVVVTHGNGPQVGNSLVKAKMSADVIPMFPLDVYGAESQGNLGYLIQQTITNMLARRGLDKKAVSLVTQVQVDADDPAFNHPTKPIGPFYTKESLDKAFAEAGAFPYVEDSGRGYRHVVPSPIPSKIVEKEAIEALLSQDLTVITVGGGGIPVVEENGQLKGVEAVVDKDFASALLAAEIGADYLFILTGVAQVAVNFGKPDQKNLDRITLDEAIGYLNEGQFPKGSMGPKIEAAILFLKNGGKNVIITSIDKLQDALEGKSGTWLVPNADSMNHKLA</sequence>
<dbReference type="PIRSF" id="PIRSF000723">
    <property type="entry name" value="Carbamate_kin"/>
    <property type="match status" value="1"/>
</dbReference>
<dbReference type="Pfam" id="PF00696">
    <property type="entry name" value="AA_kinase"/>
    <property type="match status" value="1"/>
</dbReference>
<dbReference type="Proteomes" id="UP000270678">
    <property type="component" value="Chromosome"/>
</dbReference>
<comment type="similarity">
    <text evidence="2 9">Belongs to the carbamate kinase family.</text>
</comment>
<evidence type="ECO:0000256" key="2">
    <source>
        <dbReference type="ARBA" id="ARBA00011066"/>
    </source>
</evidence>
<dbReference type="PANTHER" id="PTHR30409">
    <property type="entry name" value="CARBAMATE KINASE"/>
    <property type="match status" value="1"/>
</dbReference>
<dbReference type="CDD" id="cd04235">
    <property type="entry name" value="AAK_CK"/>
    <property type="match status" value="1"/>
</dbReference>
<dbReference type="KEGG" id="plut:EI981_00630"/>
<dbReference type="AlphaFoldDB" id="A0A3Q9I5P9"/>
<comment type="catalytic activity">
    <reaction evidence="7">
        <text>hydrogencarbonate + NH4(+) + ATP = carbamoyl phosphate + ADP + H2O + H(+)</text>
        <dbReference type="Rhea" id="RHEA:10152"/>
        <dbReference type="ChEBI" id="CHEBI:15377"/>
        <dbReference type="ChEBI" id="CHEBI:15378"/>
        <dbReference type="ChEBI" id="CHEBI:17544"/>
        <dbReference type="ChEBI" id="CHEBI:28938"/>
        <dbReference type="ChEBI" id="CHEBI:30616"/>
        <dbReference type="ChEBI" id="CHEBI:58228"/>
        <dbReference type="ChEBI" id="CHEBI:456216"/>
        <dbReference type="EC" id="2.7.2.2"/>
    </reaction>
</comment>
<feature type="domain" description="Aspartate/glutamate/uridylate kinase" evidence="10">
    <location>
        <begin position="4"/>
        <end position="294"/>
    </location>
</feature>
<keyword evidence="6 9" id="KW-0418">Kinase</keyword>
<evidence type="ECO:0000256" key="8">
    <source>
        <dbReference type="NCBIfam" id="TIGR00746"/>
    </source>
</evidence>
<dbReference type="NCBIfam" id="NF009007">
    <property type="entry name" value="PRK12352.1"/>
    <property type="match status" value="1"/>
</dbReference>
<evidence type="ECO:0000256" key="9">
    <source>
        <dbReference type="PIRNR" id="PIRNR000723"/>
    </source>
</evidence>
<dbReference type="GO" id="GO:0008804">
    <property type="term" value="F:carbamate kinase activity"/>
    <property type="evidence" value="ECO:0007669"/>
    <property type="project" value="UniProtKB-UniRule"/>
</dbReference>
<dbReference type="GO" id="GO:0005829">
    <property type="term" value="C:cytosol"/>
    <property type="evidence" value="ECO:0007669"/>
    <property type="project" value="TreeGrafter"/>
</dbReference>
<reference evidence="12" key="1">
    <citation type="submission" date="2018-12" db="EMBL/GenBank/DDBJ databases">
        <title>Complete genome sequence of Paenibacillus sp. MBLB1234.</title>
        <authorList>
            <person name="Nam Y.-D."/>
            <person name="Kang J."/>
            <person name="Chung W.-H."/>
            <person name="Park Y.S."/>
        </authorList>
    </citation>
    <scope>NUCLEOTIDE SEQUENCE [LARGE SCALE GENOMIC DNA]</scope>
    <source>
        <strain evidence="12">MBLB1234</strain>
    </source>
</reference>
<dbReference type="GO" id="GO:0019546">
    <property type="term" value="P:L-arginine deiminase pathway"/>
    <property type="evidence" value="ECO:0007669"/>
    <property type="project" value="TreeGrafter"/>
</dbReference>
<dbReference type="RefSeq" id="WP_126994543.1">
    <property type="nucleotide sequence ID" value="NZ_CP034346.1"/>
</dbReference>
<accession>A0A3Q9I5P9</accession>
<evidence type="ECO:0000259" key="10">
    <source>
        <dbReference type="Pfam" id="PF00696"/>
    </source>
</evidence>
<comment type="pathway">
    <text evidence="1">Metabolic intermediate metabolism; carbamoyl phosphate degradation; CO(2) and NH(3) from carbamoyl phosphate: step 1/1.</text>
</comment>
<evidence type="ECO:0000256" key="5">
    <source>
        <dbReference type="ARBA" id="ARBA00022679"/>
    </source>
</evidence>
<dbReference type="PANTHER" id="PTHR30409:SF1">
    <property type="entry name" value="CARBAMATE KINASE-RELATED"/>
    <property type="match status" value="1"/>
</dbReference>
<dbReference type="FunFam" id="3.40.1160.10:FF:000007">
    <property type="entry name" value="Carbamate kinase"/>
    <property type="match status" value="1"/>
</dbReference>
<evidence type="ECO:0000256" key="1">
    <source>
        <dbReference type="ARBA" id="ARBA00005118"/>
    </source>
</evidence>
<keyword evidence="4" id="KW-0056">Arginine metabolism</keyword>
<proteinExistence type="inferred from homology"/>
<dbReference type="PRINTS" id="PR01469">
    <property type="entry name" value="CARBMTKINASE"/>
</dbReference>
<dbReference type="NCBIfam" id="TIGR00746">
    <property type="entry name" value="arcC"/>
    <property type="match status" value="1"/>
</dbReference>
<evidence type="ECO:0000313" key="12">
    <source>
        <dbReference type="Proteomes" id="UP000270678"/>
    </source>
</evidence>
<keyword evidence="12" id="KW-1185">Reference proteome</keyword>
<dbReference type="EMBL" id="CP034346">
    <property type="protein sequence ID" value="AZS13149.1"/>
    <property type="molecule type" value="Genomic_DNA"/>
</dbReference>
<dbReference type="OrthoDB" id="9766717at2"/>